<dbReference type="HOGENOM" id="CLU_009583_18_2_0"/>
<accession>D1AY75</accession>
<comment type="similarity">
    <text evidence="3 7">Belongs to the glycosyltransferase 1 family. Bacterial/plant glycogen synthase subfamily.</text>
</comment>
<feature type="binding site" evidence="7">
    <location>
        <position position="15"/>
    </location>
    <ligand>
        <name>ADP-alpha-D-glucose</name>
        <dbReference type="ChEBI" id="CHEBI:57498"/>
    </ligand>
</feature>
<evidence type="ECO:0000259" key="8">
    <source>
        <dbReference type="Pfam" id="PF00534"/>
    </source>
</evidence>
<proteinExistence type="inferred from homology"/>
<dbReference type="InterPro" id="IPR011835">
    <property type="entry name" value="GS/SS"/>
</dbReference>
<evidence type="ECO:0000256" key="7">
    <source>
        <dbReference type="HAMAP-Rule" id="MF_00484"/>
    </source>
</evidence>
<dbReference type="CAZy" id="GT5">
    <property type="family name" value="Glycosyltransferase Family 5"/>
</dbReference>
<dbReference type="KEGG" id="smf:Smon_0781"/>
<dbReference type="InterPro" id="IPR001296">
    <property type="entry name" value="Glyco_trans_1"/>
</dbReference>
<comment type="function">
    <text evidence="2 7">Synthesizes alpha-1,4-glucan chains using ADP-glucose.</text>
</comment>
<dbReference type="UniPathway" id="UPA00164"/>
<dbReference type="EC" id="2.4.1.21" evidence="7"/>
<evidence type="ECO:0000256" key="4">
    <source>
        <dbReference type="ARBA" id="ARBA00022676"/>
    </source>
</evidence>
<evidence type="ECO:0000259" key="9">
    <source>
        <dbReference type="Pfam" id="PF08323"/>
    </source>
</evidence>
<dbReference type="PANTHER" id="PTHR45825">
    <property type="entry name" value="GRANULE-BOUND STARCH SYNTHASE 1, CHLOROPLASTIC/AMYLOPLASTIC"/>
    <property type="match status" value="1"/>
</dbReference>
<feature type="domain" description="Starch synthase catalytic" evidence="9">
    <location>
        <begin position="2"/>
        <end position="221"/>
    </location>
</feature>
<dbReference type="PANTHER" id="PTHR45825:SF11">
    <property type="entry name" value="ALPHA AMYLASE DOMAIN-CONTAINING PROTEIN"/>
    <property type="match status" value="1"/>
</dbReference>
<dbReference type="SUPFAM" id="SSF53756">
    <property type="entry name" value="UDP-Glycosyltransferase/glycogen phosphorylase"/>
    <property type="match status" value="1"/>
</dbReference>
<dbReference type="Proteomes" id="UP000002072">
    <property type="component" value="Chromosome"/>
</dbReference>
<organism evidence="10 11">
    <name type="scientific">Streptobacillus moniliformis (strain ATCC 14647 / DSM 12112 / NCTC 10651 / 9901)</name>
    <dbReference type="NCBI Taxonomy" id="519441"/>
    <lineage>
        <taxon>Bacteria</taxon>
        <taxon>Fusobacteriati</taxon>
        <taxon>Fusobacteriota</taxon>
        <taxon>Fusobacteriia</taxon>
        <taxon>Fusobacteriales</taxon>
        <taxon>Leptotrichiaceae</taxon>
        <taxon>Streptobacillus</taxon>
    </lineage>
</organism>
<protein>
    <recommendedName>
        <fullName evidence="7">Glycogen synthase</fullName>
        <ecNumber evidence="7">2.4.1.21</ecNumber>
    </recommendedName>
    <alternativeName>
        <fullName evidence="7">Starch [bacterial glycogen] synthase</fullName>
    </alternativeName>
</protein>
<evidence type="ECO:0000256" key="3">
    <source>
        <dbReference type="ARBA" id="ARBA00010281"/>
    </source>
</evidence>
<keyword evidence="11" id="KW-1185">Reference proteome</keyword>
<evidence type="ECO:0000313" key="11">
    <source>
        <dbReference type="Proteomes" id="UP000002072"/>
    </source>
</evidence>
<keyword evidence="4 7" id="KW-0328">Glycosyltransferase</keyword>
<reference evidence="10 11" key="1">
    <citation type="journal article" date="2009" name="Stand. Genomic Sci.">
        <title>Complete genome sequence of Streptobacillus moniliformis type strain (9901T).</title>
        <authorList>
            <person name="Nolan M."/>
            <person name="Gronow S."/>
            <person name="Lapidus A."/>
            <person name="Ivanova N."/>
            <person name="Copeland A."/>
            <person name="Lucas S."/>
            <person name="Del Rio T.G."/>
            <person name="Chen F."/>
            <person name="Tice H."/>
            <person name="Pitluck S."/>
            <person name="Cheng J.F."/>
            <person name="Sims D."/>
            <person name="Meincke L."/>
            <person name="Bruce D."/>
            <person name="Goodwin L."/>
            <person name="Brettin T."/>
            <person name="Han C."/>
            <person name="Detter J.C."/>
            <person name="Ovchinikova G."/>
            <person name="Pati A."/>
            <person name="Mavromatis K."/>
            <person name="Mikhailova N."/>
            <person name="Chen A."/>
            <person name="Palaniappan K."/>
            <person name="Land M."/>
            <person name="Hauser L."/>
            <person name="Chang Y.J."/>
            <person name="Jeffries C.D."/>
            <person name="Rohde M."/>
            <person name="Sproer C."/>
            <person name="Goker M."/>
            <person name="Bristow J."/>
            <person name="Eisen J.A."/>
            <person name="Markowitz V."/>
            <person name="Hugenholtz P."/>
            <person name="Kyrpides N.C."/>
            <person name="Klenk H.P."/>
            <person name="Chain P."/>
        </authorList>
    </citation>
    <scope>NUCLEOTIDE SEQUENCE [LARGE SCALE GENOMIC DNA]</scope>
    <source>
        <strain evidence="11">ATCC 14647 / DSM 12112 / NCTC 10651 / 9901</strain>
    </source>
</reference>
<evidence type="ECO:0000256" key="2">
    <source>
        <dbReference type="ARBA" id="ARBA00002764"/>
    </source>
</evidence>
<evidence type="ECO:0000256" key="5">
    <source>
        <dbReference type="ARBA" id="ARBA00022679"/>
    </source>
</evidence>
<dbReference type="EMBL" id="CP001779">
    <property type="protein sequence ID" value="ACZ01251.1"/>
    <property type="molecule type" value="Genomic_DNA"/>
</dbReference>
<sequence length="463" mass="54788">MKIVYVSSEVYPFFKTGGLADVLQALPKKMEKLGHNVTVIMPKYDKIPLKYLEKMDFVSTTEINGEIFNLVKYNGEEKINYYFIENRNFYERGRVYGDLDEDYQYALFCEATLIFLKNIGLQVDIIHCNDWQTGPLPYFLKNRYKHDPYYWDMRVVFTIHNLMYQGRFNDYSFDKLGYKRESSFLNFMEIGISFADIINTVSPSYAEEIKYPYFAEGLEWLTSYKQIYGILNGIDYEIYNPMTNNKITNFDVENLDKKLLNKRKIQEIFDFKQDDTLFIILISRLVEGKGLDLLSSRIEEILKHDAVQFVILGSGSKYYEDYYKYLEYKYPEKFKAYIGYSEEIADLLYAGADMFLMPSRYEPCGLSQMIAMRYGTIPLVRETGGLRDTVIAYNEYNDEGNGFSFANFNADDMLNTIRYAEHIYYDKKDVWNKLVKRNMLINNSWDRSAREYEKLYEIAKTTQ</sequence>
<dbReference type="OrthoDB" id="9808590at2"/>
<keyword evidence="6 7" id="KW-0320">Glycogen biosynthesis</keyword>
<dbReference type="Pfam" id="PF00534">
    <property type="entry name" value="Glycos_transf_1"/>
    <property type="match status" value="1"/>
</dbReference>
<dbReference type="InterPro" id="IPR013534">
    <property type="entry name" value="Starch_synth_cat_dom"/>
</dbReference>
<dbReference type="RefSeq" id="WP_012858802.1">
    <property type="nucleotide sequence ID" value="NC_013515.1"/>
</dbReference>
<dbReference type="CDD" id="cd03791">
    <property type="entry name" value="GT5_Glycogen_synthase_DULL1-like"/>
    <property type="match status" value="1"/>
</dbReference>
<evidence type="ECO:0000256" key="1">
    <source>
        <dbReference type="ARBA" id="ARBA00001478"/>
    </source>
</evidence>
<feature type="domain" description="Glycosyl transferase family 1" evidence="8">
    <location>
        <begin position="272"/>
        <end position="424"/>
    </location>
</feature>
<dbReference type="Gene3D" id="3.40.50.2000">
    <property type="entry name" value="Glycogen Phosphorylase B"/>
    <property type="match status" value="2"/>
</dbReference>
<evidence type="ECO:0000313" key="10">
    <source>
        <dbReference type="EMBL" id="ACZ01251.1"/>
    </source>
</evidence>
<dbReference type="NCBIfam" id="TIGR02095">
    <property type="entry name" value="glgA"/>
    <property type="match status" value="1"/>
</dbReference>
<dbReference type="GO" id="GO:0009011">
    <property type="term" value="F:alpha-1,4-glucan glucosyltransferase (ADP-glucose donor) activity"/>
    <property type="evidence" value="ECO:0007669"/>
    <property type="project" value="UniProtKB-UniRule"/>
</dbReference>
<gene>
    <name evidence="7" type="primary">glgA</name>
    <name evidence="10" type="ordered locus">Smon_0781</name>
</gene>
<comment type="catalytic activity">
    <reaction evidence="1 7">
        <text>[(1-&gt;4)-alpha-D-glucosyl](n) + ADP-alpha-D-glucose = [(1-&gt;4)-alpha-D-glucosyl](n+1) + ADP + H(+)</text>
        <dbReference type="Rhea" id="RHEA:18189"/>
        <dbReference type="Rhea" id="RHEA-COMP:9584"/>
        <dbReference type="Rhea" id="RHEA-COMP:9587"/>
        <dbReference type="ChEBI" id="CHEBI:15378"/>
        <dbReference type="ChEBI" id="CHEBI:15444"/>
        <dbReference type="ChEBI" id="CHEBI:57498"/>
        <dbReference type="ChEBI" id="CHEBI:456216"/>
        <dbReference type="EC" id="2.4.1.21"/>
    </reaction>
</comment>
<dbReference type="GO" id="GO:0004373">
    <property type="term" value="F:alpha-1,4-glucan glucosyltransferase (UDP-glucose donor) activity"/>
    <property type="evidence" value="ECO:0007669"/>
    <property type="project" value="InterPro"/>
</dbReference>
<dbReference type="Pfam" id="PF08323">
    <property type="entry name" value="Glyco_transf_5"/>
    <property type="match status" value="1"/>
</dbReference>
<dbReference type="GO" id="GO:0005978">
    <property type="term" value="P:glycogen biosynthetic process"/>
    <property type="evidence" value="ECO:0007669"/>
    <property type="project" value="UniProtKB-UniRule"/>
</dbReference>
<dbReference type="eggNOG" id="COG0297">
    <property type="taxonomic scope" value="Bacteria"/>
</dbReference>
<evidence type="ECO:0000256" key="6">
    <source>
        <dbReference type="ARBA" id="ARBA00023056"/>
    </source>
</evidence>
<dbReference type="HAMAP" id="MF_00484">
    <property type="entry name" value="Glycogen_synth"/>
    <property type="match status" value="1"/>
</dbReference>
<dbReference type="AlphaFoldDB" id="D1AY75"/>
<dbReference type="GeneID" id="29674066"/>
<keyword evidence="5 7" id="KW-0808">Transferase</keyword>
<dbReference type="STRING" id="519441.Smon_0781"/>
<comment type="pathway">
    <text evidence="7">Glycan biosynthesis; glycogen biosynthesis.</text>
</comment>
<name>D1AY75_STRM9</name>